<evidence type="ECO:0000256" key="5">
    <source>
        <dbReference type="SAM" id="MobiDB-lite"/>
    </source>
</evidence>
<feature type="coiled-coil region" evidence="4">
    <location>
        <begin position="410"/>
        <end position="437"/>
    </location>
</feature>
<name>A0ABD6BK09_9EURY</name>
<dbReference type="Pfam" id="PF11563">
    <property type="entry name" value="Protoglobin"/>
    <property type="match status" value="1"/>
</dbReference>
<dbReference type="GO" id="GO:0007165">
    <property type="term" value="P:signal transduction"/>
    <property type="evidence" value="ECO:0007669"/>
    <property type="project" value="UniProtKB-KW"/>
</dbReference>
<dbReference type="Gene3D" id="1.10.490.10">
    <property type="entry name" value="Globins"/>
    <property type="match status" value="1"/>
</dbReference>
<dbReference type="AlphaFoldDB" id="A0ABD6BK09"/>
<gene>
    <name evidence="7" type="ORF">ACFR99_12995</name>
</gene>
<evidence type="ECO:0000256" key="4">
    <source>
        <dbReference type="SAM" id="Coils"/>
    </source>
</evidence>
<dbReference type="InterPro" id="IPR004089">
    <property type="entry name" value="MCPsignal_dom"/>
</dbReference>
<feature type="region of interest" description="Disordered" evidence="5">
    <location>
        <begin position="525"/>
        <end position="549"/>
    </location>
</feature>
<dbReference type="Gene3D" id="1.10.287.950">
    <property type="entry name" value="Methyl-accepting chemotaxis protein"/>
    <property type="match status" value="1"/>
</dbReference>
<organism evidence="7 8">
    <name type="scientific">Haloarchaeobius amylolyticus</name>
    <dbReference type="NCBI Taxonomy" id="1198296"/>
    <lineage>
        <taxon>Archaea</taxon>
        <taxon>Methanobacteriati</taxon>
        <taxon>Methanobacteriota</taxon>
        <taxon>Stenosarchaea group</taxon>
        <taxon>Halobacteria</taxon>
        <taxon>Halobacteriales</taxon>
        <taxon>Halorubellaceae</taxon>
        <taxon>Haloarchaeobius</taxon>
    </lineage>
</organism>
<protein>
    <submittedName>
        <fullName evidence="7">Protoglobin domain-containing protein</fullName>
    </submittedName>
</protein>
<dbReference type="InterPro" id="IPR044398">
    <property type="entry name" value="Globin-sensor_dom"/>
</dbReference>
<reference evidence="7 8" key="1">
    <citation type="journal article" date="2019" name="Int. J. Syst. Evol. Microbiol.">
        <title>The Global Catalogue of Microorganisms (GCM) 10K type strain sequencing project: providing services to taxonomists for standard genome sequencing and annotation.</title>
        <authorList>
            <consortium name="The Broad Institute Genomics Platform"/>
            <consortium name="The Broad Institute Genome Sequencing Center for Infectious Disease"/>
            <person name="Wu L."/>
            <person name="Ma J."/>
        </authorList>
    </citation>
    <scope>NUCLEOTIDE SEQUENCE [LARGE SCALE GENOMIC DNA]</scope>
    <source>
        <strain evidence="7 8">CGMCC 1.12230</strain>
    </source>
</reference>
<keyword evidence="4" id="KW-0175">Coiled coil</keyword>
<proteinExistence type="inferred from homology"/>
<dbReference type="Pfam" id="PF00015">
    <property type="entry name" value="MCPsignal"/>
    <property type="match status" value="1"/>
</dbReference>
<accession>A0ABD6BK09</accession>
<dbReference type="SMART" id="SM00283">
    <property type="entry name" value="MA"/>
    <property type="match status" value="1"/>
</dbReference>
<evidence type="ECO:0000256" key="3">
    <source>
        <dbReference type="PROSITE-ProRule" id="PRU00284"/>
    </source>
</evidence>
<dbReference type="InterPro" id="IPR009050">
    <property type="entry name" value="Globin-like_sf"/>
</dbReference>
<comment type="similarity">
    <text evidence="2">Belongs to the methyl-accepting chemotaxis (MCP) protein family.</text>
</comment>
<dbReference type="PANTHER" id="PTHR32089">
    <property type="entry name" value="METHYL-ACCEPTING CHEMOTAXIS PROTEIN MCPB"/>
    <property type="match status" value="1"/>
</dbReference>
<dbReference type="CDD" id="cd01068">
    <property type="entry name" value="globin_sensor"/>
    <property type="match status" value="1"/>
</dbReference>
<keyword evidence="1 3" id="KW-0807">Transducer</keyword>
<dbReference type="Proteomes" id="UP001597076">
    <property type="component" value="Unassembled WGS sequence"/>
</dbReference>
<evidence type="ECO:0000313" key="7">
    <source>
        <dbReference type="EMBL" id="MFD1564463.1"/>
    </source>
</evidence>
<feature type="region of interest" description="Disordered" evidence="5">
    <location>
        <begin position="312"/>
        <end position="336"/>
    </location>
</feature>
<dbReference type="EMBL" id="JBHUDI010000007">
    <property type="protein sequence ID" value="MFD1564463.1"/>
    <property type="molecule type" value="Genomic_DNA"/>
</dbReference>
<feature type="domain" description="Methyl-accepting transducer" evidence="6">
    <location>
        <begin position="262"/>
        <end position="498"/>
    </location>
</feature>
<dbReference type="PROSITE" id="PS50111">
    <property type="entry name" value="CHEMOTAXIS_TRANSDUC_2"/>
    <property type="match status" value="1"/>
</dbReference>
<evidence type="ECO:0000313" key="8">
    <source>
        <dbReference type="Proteomes" id="UP001597076"/>
    </source>
</evidence>
<sequence length="549" mass="60953">MDADPLDTFGKGELNGQVDPDSLIAEIGLDEQEIELRKEFVHFDADDEGRLSDLEGMLRENLEEIAERFYANLTPHEETMGVIRRSPKGVEQLKQTQRAYLLTLATGSYDRDYFRNRARIGKLHHLLGMPLKHYIGQYGVYYELLFDELDDRVQENVVAAIKEWAAEQTEDNESSGGLAGALGAFRSSSDDTEVELTESLEETVREEIHRGLWDILSVLRILNLDMQVATDTYVHSYNQQLEQANQRRKQLAAEVKTDVQMPLEELDSVSDEVADSTQEISDHAIGATEDLQEVAAEVSDVSAAIEEIASTAEEVERRSHRAERQARNGRQSAKEAMGSIRMVQNQAKTVSEDIEALAEEAQSIDDVLKDLDDMAQRMDMIANTATNKARQNDADGGVANALAEQIGLFVNSSRDQIDEIESQMSDLKTTIAASTARIETTFERLDEGIGRVETVMDDMDDIHEAIEETSHGMEEIAAATDQTAESADTMQTMVTDASRSAQNVSRKIQDVAAANEELTAKTSEIATTVGRLTDEGQPVQGDRESSLRD</sequence>
<evidence type="ECO:0000259" key="6">
    <source>
        <dbReference type="PROSITE" id="PS50111"/>
    </source>
</evidence>
<dbReference type="InterPro" id="IPR012292">
    <property type="entry name" value="Globin/Proto"/>
</dbReference>
<dbReference type="RefSeq" id="WP_390288011.1">
    <property type="nucleotide sequence ID" value="NZ_JBHUDI010000007.1"/>
</dbReference>
<feature type="compositionally biased region" description="Basic and acidic residues" evidence="5">
    <location>
        <begin position="314"/>
        <end position="326"/>
    </location>
</feature>
<dbReference type="InterPro" id="IPR039379">
    <property type="entry name" value="Protoglobin_sensor_dom"/>
</dbReference>
<dbReference type="SUPFAM" id="SSF46458">
    <property type="entry name" value="Globin-like"/>
    <property type="match status" value="1"/>
</dbReference>
<evidence type="ECO:0000256" key="2">
    <source>
        <dbReference type="ARBA" id="ARBA00029447"/>
    </source>
</evidence>
<dbReference type="SUPFAM" id="SSF58104">
    <property type="entry name" value="Methyl-accepting chemotaxis protein (MCP) signaling domain"/>
    <property type="match status" value="1"/>
</dbReference>
<keyword evidence="8" id="KW-1185">Reference proteome</keyword>
<dbReference type="PANTHER" id="PTHR32089:SF112">
    <property type="entry name" value="LYSOZYME-LIKE PROTEIN-RELATED"/>
    <property type="match status" value="1"/>
</dbReference>
<comment type="caution">
    <text evidence="7">The sequence shown here is derived from an EMBL/GenBank/DDBJ whole genome shotgun (WGS) entry which is preliminary data.</text>
</comment>
<evidence type="ECO:0000256" key="1">
    <source>
        <dbReference type="ARBA" id="ARBA00023224"/>
    </source>
</evidence>